<gene>
    <name evidence="2" type="ORF">EXIGLDRAFT_835624</name>
</gene>
<dbReference type="Proteomes" id="UP000077266">
    <property type="component" value="Unassembled WGS sequence"/>
</dbReference>
<proteinExistence type="predicted"/>
<feature type="compositionally biased region" description="Polar residues" evidence="1">
    <location>
        <begin position="136"/>
        <end position="163"/>
    </location>
</feature>
<keyword evidence="3" id="KW-1185">Reference proteome</keyword>
<evidence type="ECO:0000313" key="2">
    <source>
        <dbReference type="EMBL" id="KZV93554.1"/>
    </source>
</evidence>
<feature type="region of interest" description="Disordered" evidence="1">
    <location>
        <begin position="46"/>
        <end position="74"/>
    </location>
</feature>
<sequence>MNYALPSPSPPQSPSSSVGAPDTTTHAERALSDQAFARRAEDALQLHIPRDRPRANDHVLLPRPKTQAEERRMHEEAMAKLRQHVAQLDDEELFETVSHLQRGGRPGTEPQPTSSSIHAIIAGTMNVSLRPHPQSRKSATPSRSVSTAHASTVARSSVPRQIR</sequence>
<accession>A0A165IL77</accession>
<dbReference type="InParanoid" id="A0A165IL77"/>
<dbReference type="OrthoDB" id="3227715at2759"/>
<feature type="region of interest" description="Disordered" evidence="1">
    <location>
        <begin position="1"/>
        <end position="33"/>
    </location>
</feature>
<reference evidence="2 3" key="1">
    <citation type="journal article" date="2016" name="Mol. Biol. Evol.">
        <title>Comparative Genomics of Early-Diverging Mushroom-Forming Fungi Provides Insights into the Origins of Lignocellulose Decay Capabilities.</title>
        <authorList>
            <person name="Nagy L.G."/>
            <person name="Riley R."/>
            <person name="Tritt A."/>
            <person name="Adam C."/>
            <person name="Daum C."/>
            <person name="Floudas D."/>
            <person name="Sun H."/>
            <person name="Yadav J.S."/>
            <person name="Pangilinan J."/>
            <person name="Larsson K.H."/>
            <person name="Matsuura K."/>
            <person name="Barry K."/>
            <person name="Labutti K."/>
            <person name="Kuo R."/>
            <person name="Ohm R.A."/>
            <person name="Bhattacharya S.S."/>
            <person name="Shirouzu T."/>
            <person name="Yoshinaga Y."/>
            <person name="Martin F.M."/>
            <person name="Grigoriev I.V."/>
            <person name="Hibbett D.S."/>
        </authorList>
    </citation>
    <scope>NUCLEOTIDE SEQUENCE [LARGE SCALE GENOMIC DNA]</scope>
    <source>
        <strain evidence="2 3">HHB12029</strain>
    </source>
</reference>
<evidence type="ECO:0000313" key="3">
    <source>
        <dbReference type="Proteomes" id="UP000077266"/>
    </source>
</evidence>
<dbReference type="EMBL" id="KV425988">
    <property type="protein sequence ID" value="KZV93554.1"/>
    <property type="molecule type" value="Genomic_DNA"/>
</dbReference>
<organism evidence="2 3">
    <name type="scientific">Exidia glandulosa HHB12029</name>
    <dbReference type="NCBI Taxonomy" id="1314781"/>
    <lineage>
        <taxon>Eukaryota</taxon>
        <taxon>Fungi</taxon>
        <taxon>Dikarya</taxon>
        <taxon>Basidiomycota</taxon>
        <taxon>Agaricomycotina</taxon>
        <taxon>Agaricomycetes</taxon>
        <taxon>Auriculariales</taxon>
        <taxon>Exidiaceae</taxon>
        <taxon>Exidia</taxon>
    </lineage>
</organism>
<name>A0A165IL77_EXIGL</name>
<feature type="compositionally biased region" description="Basic and acidic residues" evidence="1">
    <location>
        <begin position="46"/>
        <end position="57"/>
    </location>
</feature>
<dbReference type="AlphaFoldDB" id="A0A165IL77"/>
<protein>
    <submittedName>
        <fullName evidence="2">Uncharacterized protein</fullName>
    </submittedName>
</protein>
<evidence type="ECO:0000256" key="1">
    <source>
        <dbReference type="SAM" id="MobiDB-lite"/>
    </source>
</evidence>
<feature type="region of interest" description="Disordered" evidence="1">
    <location>
        <begin position="125"/>
        <end position="163"/>
    </location>
</feature>
<dbReference type="STRING" id="1314781.A0A165IL77"/>